<dbReference type="KEGG" id="bze:COCCADRAFT_98171"/>
<dbReference type="STRING" id="930089.W6Y3U6"/>
<accession>W6Y3U6</accession>
<evidence type="ECO:0000313" key="1">
    <source>
        <dbReference type="EMBL" id="EUC32638.1"/>
    </source>
</evidence>
<dbReference type="AlphaFoldDB" id="W6Y3U6"/>
<name>W6Y3U6_COCC2</name>
<dbReference type="eggNOG" id="ENOG502QQM8">
    <property type="taxonomic scope" value="Eukaryota"/>
</dbReference>
<gene>
    <name evidence="1" type="ORF">COCCADRAFT_98171</name>
</gene>
<dbReference type="GeneID" id="19154519"/>
<dbReference type="HOGENOM" id="CLU_1204590_0_0_1"/>
<evidence type="ECO:0000313" key="2">
    <source>
        <dbReference type="Proteomes" id="UP000053841"/>
    </source>
</evidence>
<sequence>MAELRNELNRKADIDDDVRAASMQKEHERLLVLQERTNDRLRELELANAEKSGLLRAALLDRDNLPPELLELKRVETIQQMREMIESVVKAPPETQPRVLDATSSEIAETILSSEAALDKAKKVSNKQISHTKSSPSAFDAAVMTMKRYQLEPSLTAATLVQPESPQNSYVRKNKSLLEKSIPTAGAGQTSRDRMAPPVLPEMSKLPAMCEDEYCMDQILNDYVASLSLA</sequence>
<dbReference type="EMBL" id="KI964628">
    <property type="protein sequence ID" value="EUC32638.1"/>
    <property type="molecule type" value="Genomic_DNA"/>
</dbReference>
<organism evidence="1 2">
    <name type="scientific">Cochliobolus carbonum (strain 26-R-13)</name>
    <name type="common">Maize leaf spot fungus</name>
    <name type="synonym">Bipolaris zeicola</name>
    <dbReference type="NCBI Taxonomy" id="930089"/>
    <lineage>
        <taxon>Eukaryota</taxon>
        <taxon>Fungi</taxon>
        <taxon>Dikarya</taxon>
        <taxon>Ascomycota</taxon>
        <taxon>Pezizomycotina</taxon>
        <taxon>Dothideomycetes</taxon>
        <taxon>Pleosporomycetidae</taxon>
        <taxon>Pleosporales</taxon>
        <taxon>Pleosporineae</taxon>
        <taxon>Pleosporaceae</taxon>
        <taxon>Bipolaris</taxon>
    </lineage>
</organism>
<dbReference type="RefSeq" id="XP_007713063.1">
    <property type="nucleotide sequence ID" value="XM_007714873.1"/>
</dbReference>
<proteinExistence type="predicted"/>
<protein>
    <submittedName>
        <fullName evidence="1">Uncharacterized protein</fullName>
    </submittedName>
</protein>
<reference evidence="1 2" key="1">
    <citation type="journal article" date="2013" name="PLoS Genet.">
        <title>Comparative genome structure, secondary metabolite, and effector coding capacity across Cochliobolus pathogens.</title>
        <authorList>
            <person name="Condon B.J."/>
            <person name="Leng Y."/>
            <person name="Wu D."/>
            <person name="Bushley K.E."/>
            <person name="Ohm R.A."/>
            <person name="Otillar R."/>
            <person name="Martin J."/>
            <person name="Schackwitz W."/>
            <person name="Grimwood J."/>
            <person name="MohdZainudin N."/>
            <person name="Xue C."/>
            <person name="Wang R."/>
            <person name="Manning V.A."/>
            <person name="Dhillon B."/>
            <person name="Tu Z.J."/>
            <person name="Steffenson B.J."/>
            <person name="Salamov A."/>
            <person name="Sun H."/>
            <person name="Lowry S."/>
            <person name="LaButti K."/>
            <person name="Han J."/>
            <person name="Copeland A."/>
            <person name="Lindquist E."/>
            <person name="Barry K."/>
            <person name="Schmutz J."/>
            <person name="Baker S.E."/>
            <person name="Ciuffetti L.M."/>
            <person name="Grigoriev I.V."/>
            <person name="Zhong S."/>
            <person name="Turgeon B.G."/>
        </authorList>
    </citation>
    <scope>NUCLEOTIDE SEQUENCE [LARGE SCALE GENOMIC DNA]</scope>
    <source>
        <strain evidence="1 2">26-R-13</strain>
    </source>
</reference>
<dbReference type="Proteomes" id="UP000053841">
    <property type="component" value="Unassembled WGS sequence"/>
</dbReference>
<dbReference type="OrthoDB" id="2129491at2759"/>
<keyword evidence="2" id="KW-1185">Reference proteome</keyword>